<evidence type="ECO:0000313" key="3">
    <source>
        <dbReference type="Proteomes" id="UP000030663"/>
    </source>
</evidence>
<dbReference type="AlphaFoldDB" id="X0B0V1"/>
<evidence type="ECO:0000313" key="2">
    <source>
        <dbReference type="EMBL" id="EXK75715.1"/>
    </source>
</evidence>
<proteinExistence type="predicted"/>
<dbReference type="Proteomes" id="UP000030663">
    <property type="component" value="Unassembled WGS sequence"/>
</dbReference>
<dbReference type="EMBL" id="KI979885">
    <property type="protein sequence ID" value="EXK75715.1"/>
    <property type="molecule type" value="Genomic_DNA"/>
</dbReference>
<accession>X0B0V1</accession>
<keyword evidence="1" id="KW-0732">Signal</keyword>
<name>X0B0V1_FUSOX</name>
<reference evidence="2 3" key="1">
    <citation type="submission" date="2011-11" db="EMBL/GenBank/DDBJ databases">
        <title>The Genome Sequence of Fusarium oxysporum PHW815.</title>
        <authorList>
            <consortium name="The Broad Institute Genome Sequencing Platform"/>
            <person name="Ma L.-J."/>
            <person name="Gale L.R."/>
            <person name="Schwartz D.C."/>
            <person name="Zhou S."/>
            <person name="Corby-Kistler H."/>
            <person name="Young S.K."/>
            <person name="Zeng Q."/>
            <person name="Gargeya S."/>
            <person name="Fitzgerald M."/>
            <person name="Haas B."/>
            <person name="Abouelleil A."/>
            <person name="Alvarado L."/>
            <person name="Arachchi H.M."/>
            <person name="Berlin A."/>
            <person name="Brown A."/>
            <person name="Chapman S.B."/>
            <person name="Chen Z."/>
            <person name="Dunbar C."/>
            <person name="Freedman E."/>
            <person name="Gearin G."/>
            <person name="Goldberg J."/>
            <person name="Griggs A."/>
            <person name="Gujja S."/>
            <person name="Heiman D."/>
            <person name="Howarth C."/>
            <person name="Larson L."/>
            <person name="Lui A."/>
            <person name="MacDonald P.J.P."/>
            <person name="Montmayeur A."/>
            <person name="Murphy C."/>
            <person name="Neiman D."/>
            <person name="Pearson M."/>
            <person name="Priest M."/>
            <person name="Roberts A."/>
            <person name="Saif S."/>
            <person name="Shea T."/>
            <person name="Shenoy N."/>
            <person name="Sisk P."/>
            <person name="Stolte C."/>
            <person name="Sykes S."/>
            <person name="Wortman J."/>
            <person name="Nusbaum C."/>
            <person name="Birren B."/>
        </authorList>
    </citation>
    <scope>NUCLEOTIDE SEQUENCE [LARGE SCALE GENOMIC DNA]</scope>
    <source>
        <strain evidence="2 3">54005</strain>
    </source>
</reference>
<protein>
    <submittedName>
        <fullName evidence="2">Uncharacterized protein</fullName>
    </submittedName>
</protein>
<sequence>MPTADTTVLLLLDSRILFLPSRATSCTLNVLFRVLLTSSSARLLPPGSRRSTFELSPPQLATSLPTAVTLTPTCLTTSSTTATLPQLPATPSPTVLTILVDLGASMPVLCSRRLT</sequence>
<keyword evidence="3" id="KW-1185">Reference proteome</keyword>
<evidence type="ECO:0000256" key="1">
    <source>
        <dbReference type="SAM" id="SignalP"/>
    </source>
</evidence>
<dbReference type="HOGENOM" id="CLU_2109177_0_0_1"/>
<feature type="chain" id="PRO_5004936639" evidence="1">
    <location>
        <begin position="24"/>
        <end position="115"/>
    </location>
</feature>
<gene>
    <name evidence="2" type="ORF">FOQG_19519</name>
</gene>
<feature type="signal peptide" evidence="1">
    <location>
        <begin position="1"/>
        <end position="23"/>
    </location>
</feature>
<organism evidence="2 3">
    <name type="scientific">Fusarium oxysporum f. sp. raphani 54005</name>
    <dbReference type="NCBI Taxonomy" id="1089458"/>
    <lineage>
        <taxon>Eukaryota</taxon>
        <taxon>Fungi</taxon>
        <taxon>Dikarya</taxon>
        <taxon>Ascomycota</taxon>
        <taxon>Pezizomycotina</taxon>
        <taxon>Sordariomycetes</taxon>
        <taxon>Hypocreomycetidae</taxon>
        <taxon>Hypocreales</taxon>
        <taxon>Nectriaceae</taxon>
        <taxon>Fusarium</taxon>
        <taxon>Fusarium oxysporum species complex</taxon>
    </lineage>
</organism>